<keyword evidence="6" id="KW-1185">Reference proteome</keyword>
<dbReference type="InterPro" id="IPR029063">
    <property type="entry name" value="SAM-dependent_MTases_sf"/>
</dbReference>
<dbReference type="Proteomes" id="UP000799436">
    <property type="component" value="Unassembled WGS sequence"/>
</dbReference>
<dbReference type="Gene3D" id="3.40.50.150">
    <property type="entry name" value="Vaccinia Virus protein VP39"/>
    <property type="match status" value="1"/>
</dbReference>
<evidence type="ECO:0000256" key="3">
    <source>
        <dbReference type="ARBA" id="ARBA00033309"/>
    </source>
</evidence>
<evidence type="ECO:0000256" key="4">
    <source>
        <dbReference type="SAM" id="MobiDB-lite"/>
    </source>
</evidence>
<accession>A0A6G1LAR4</accession>
<proteinExistence type="predicted"/>
<evidence type="ECO:0000313" key="5">
    <source>
        <dbReference type="EMBL" id="KAF2770031.1"/>
    </source>
</evidence>
<gene>
    <name evidence="5" type="ORF">EJ03DRAFT_326941</name>
</gene>
<dbReference type="PANTHER" id="PTHR12133">
    <property type="entry name" value="TRNA (ADENINE(58)-N(1))-METHYLTRANSFERASE"/>
    <property type="match status" value="1"/>
</dbReference>
<dbReference type="PROSITE" id="PS51620">
    <property type="entry name" value="SAM_TRM61"/>
    <property type="match status" value="1"/>
</dbReference>
<protein>
    <recommendedName>
        <fullName evidence="2">tRNA (adenine(58)-N(1))-methyltransferase catalytic subunit TRM61</fullName>
        <ecNumber evidence="1">2.1.1.220</ecNumber>
    </recommendedName>
    <alternativeName>
        <fullName evidence="3">tRNA(m1A58)-methyltransferase subunit TRM61</fullName>
    </alternativeName>
</protein>
<dbReference type="OrthoDB" id="5585464at2759"/>
<evidence type="ECO:0000256" key="2">
    <source>
        <dbReference type="ARBA" id="ARBA00015963"/>
    </source>
</evidence>
<dbReference type="PANTHER" id="PTHR12133:SF1">
    <property type="entry name" value="TRNA (ADENINE(58)-N(1))-METHYLTRANSFERASE, MITOCHONDRIAL"/>
    <property type="match status" value="1"/>
</dbReference>
<feature type="compositionally biased region" description="Polar residues" evidence="4">
    <location>
        <begin position="247"/>
        <end position="262"/>
    </location>
</feature>
<dbReference type="EMBL" id="ML995829">
    <property type="protein sequence ID" value="KAF2770031.1"/>
    <property type="molecule type" value="Genomic_DNA"/>
</dbReference>
<evidence type="ECO:0000313" key="6">
    <source>
        <dbReference type="Proteomes" id="UP000799436"/>
    </source>
</evidence>
<dbReference type="GO" id="GO:0031515">
    <property type="term" value="C:tRNA (m1A) methyltransferase complex"/>
    <property type="evidence" value="ECO:0007669"/>
    <property type="project" value="InterPro"/>
</dbReference>
<dbReference type="SUPFAM" id="SSF53335">
    <property type="entry name" value="S-adenosyl-L-methionine-dependent methyltransferases"/>
    <property type="match status" value="1"/>
</dbReference>
<dbReference type="GO" id="GO:0160107">
    <property type="term" value="F:tRNA (adenine(58)-N1)-methyltransferase activity"/>
    <property type="evidence" value="ECO:0007669"/>
    <property type="project" value="UniProtKB-EC"/>
</dbReference>
<dbReference type="EC" id="2.1.1.220" evidence="1"/>
<dbReference type="GO" id="GO:0030488">
    <property type="term" value="P:tRNA methylation"/>
    <property type="evidence" value="ECO:0007669"/>
    <property type="project" value="InterPro"/>
</dbReference>
<reference evidence="5" key="1">
    <citation type="journal article" date="2020" name="Stud. Mycol.">
        <title>101 Dothideomycetes genomes: a test case for predicting lifestyles and emergence of pathogens.</title>
        <authorList>
            <person name="Haridas S."/>
            <person name="Albert R."/>
            <person name="Binder M."/>
            <person name="Bloem J."/>
            <person name="Labutti K."/>
            <person name="Salamov A."/>
            <person name="Andreopoulos B."/>
            <person name="Baker S."/>
            <person name="Barry K."/>
            <person name="Bills G."/>
            <person name="Bluhm B."/>
            <person name="Cannon C."/>
            <person name="Castanera R."/>
            <person name="Culley D."/>
            <person name="Daum C."/>
            <person name="Ezra D."/>
            <person name="Gonzalez J."/>
            <person name="Henrissat B."/>
            <person name="Kuo A."/>
            <person name="Liang C."/>
            <person name="Lipzen A."/>
            <person name="Lutzoni F."/>
            <person name="Magnuson J."/>
            <person name="Mondo S."/>
            <person name="Nolan M."/>
            <person name="Ohm R."/>
            <person name="Pangilinan J."/>
            <person name="Park H.-J."/>
            <person name="Ramirez L."/>
            <person name="Alfaro M."/>
            <person name="Sun H."/>
            <person name="Tritt A."/>
            <person name="Yoshinaga Y."/>
            <person name="Zwiers L.-H."/>
            <person name="Turgeon B."/>
            <person name="Goodwin S."/>
            <person name="Spatafora J."/>
            <person name="Crous P."/>
            <person name="Grigoriev I."/>
        </authorList>
    </citation>
    <scope>NUCLEOTIDE SEQUENCE</scope>
    <source>
        <strain evidence="5">CBS 116005</strain>
    </source>
</reference>
<evidence type="ECO:0000256" key="1">
    <source>
        <dbReference type="ARBA" id="ARBA00012796"/>
    </source>
</evidence>
<dbReference type="InterPro" id="IPR014816">
    <property type="entry name" value="tRNA_MeTrfase_Gcd14"/>
</dbReference>
<dbReference type="GO" id="GO:0005739">
    <property type="term" value="C:mitochondrion"/>
    <property type="evidence" value="ECO:0007669"/>
    <property type="project" value="TreeGrafter"/>
</dbReference>
<name>A0A6G1LAR4_9PEZI</name>
<organism evidence="5 6">
    <name type="scientific">Teratosphaeria nubilosa</name>
    <dbReference type="NCBI Taxonomy" id="161662"/>
    <lineage>
        <taxon>Eukaryota</taxon>
        <taxon>Fungi</taxon>
        <taxon>Dikarya</taxon>
        <taxon>Ascomycota</taxon>
        <taxon>Pezizomycotina</taxon>
        <taxon>Dothideomycetes</taxon>
        <taxon>Dothideomycetidae</taxon>
        <taxon>Mycosphaerellales</taxon>
        <taxon>Teratosphaeriaceae</taxon>
        <taxon>Teratosphaeria</taxon>
    </lineage>
</organism>
<feature type="region of interest" description="Disordered" evidence="4">
    <location>
        <begin position="246"/>
        <end position="281"/>
    </location>
</feature>
<dbReference type="AlphaFoldDB" id="A0A6G1LAR4"/>
<sequence length="340" mass="36712">MSCCSCRKNGTEYRLHEVKLEEYVRWTKRLVTPLYPQDAQLIVGLLDLHVEAPRWGEAHEPKLEILEAGTGHGALTLYLSRAIHAANTPMPRAAVASDAVGHDLTMQQWKASRRAVIHSIELSPKHSAHAEKVVQGFRHGMYYANVDFHVGSVGDWVAETLQERNGSFLSHAFLDLPGAENHFDVVADAIKSDGILIVFNPSITQILDSLAKVKQMNLALMLEQVIELGVNGGSGGREWDVTAVKPRSTQQSALAQSPRSTGSAEVDEEASSASDVGGEEATDGVELDMYAEPALVSSATPKDADAGDWKMVCRPKVGGTIVGGGFLGVFRKHKPRAAGS</sequence>